<dbReference type="EMBL" id="VIFM01000070">
    <property type="protein sequence ID" value="TQF14393.1"/>
    <property type="molecule type" value="Genomic_DNA"/>
</dbReference>
<evidence type="ECO:0000256" key="1">
    <source>
        <dbReference type="ARBA" id="ARBA00022737"/>
    </source>
</evidence>
<proteinExistence type="predicted"/>
<dbReference type="PROSITE" id="PS00626">
    <property type="entry name" value="RCC1_2"/>
    <property type="match status" value="8"/>
</dbReference>
<dbReference type="Pfam" id="PF11617">
    <property type="entry name" value="Cu-binding_MopE"/>
    <property type="match status" value="9"/>
</dbReference>
<reference evidence="3 4" key="1">
    <citation type="submission" date="2019-06" db="EMBL/GenBank/DDBJ databases">
        <authorList>
            <person name="Livingstone P."/>
            <person name="Whitworth D."/>
        </authorList>
    </citation>
    <scope>NUCLEOTIDE SEQUENCE [LARGE SCALE GENOMIC DNA]</scope>
    <source>
        <strain evidence="3 4">AM401</strain>
    </source>
</reference>
<keyword evidence="1" id="KW-0677">Repeat</keyword>
<dbReference type="Pfam" id="PF25390">
    <property type="entry name" value="WD40_RLD"/>
    <property type="match status" value="2"/>
</dbReference>
<evidence type="ECO:0000313" key="3">
    <source>
        <dbReference type="EMBL" id="TQF14393.1"/>
    </source>
</evidence>
<feature type="domain" description="RCC1-like" evidence="2">
    <location>
        <begin position="969"/>
        <end position="1211"/>
    </location>
</feature>
<dbReference type="Pfam" id="PF00415">
    <property type="entry name" value="RCC1"/>
    <property type="match status" value="8"/>
</dbReference>
<comment type="caution">
    <text evidence="3">The sequence shown here is derived from an EMBL/GenBank/DDBJ whole genome shotgun (WGS) entry which is preliminary data.</text>
</comment>
<dbReference type="PROSITE" id="PS50012">
    <property type="entry name" value="RCC1_3"/>
    <property type="match status" value="19"/>
</dbReference>
<accession>A0A540WZL7</accession>
<dbReference type="InterPro" id="IPR058923">
    <property type="entry name" value="RCC1-like_dom"/>
</dbReference>
<dbReference type="PANTHER" id="PTHR22872">
    <property type="entry name" value="BTK-BINDING PROTEIN-RELATED"/>
    <property type="match status" value="1"/>
</dbReference>
<dbReference type="InterPro" id="IPR051625">
    <property type="entry name" value="Signaling_Regulatory_Domain"/>
</dbReference>
<keyword evidence="4" id="KW-1185">Reference proteome</keyword>
<evidence type="ECO:0000313" key="4">
    <source>
        <dbReference type="Proteomes" id="UP000315369"/>
    </source>
</evidence>
<dbReference type="Gene3D" id="2.130.10.30">
    <property type="entry name" value="Regulator of chromosome condensation 1/beta-lactamase-inhibitor protein II"/>
    <property type="match status" value="7"/>
</dbReference>
<evidence type="ECO:0000259" key="2">
    <source>
        <dbReference type="Pfam" id="PF25390"/>
    </source>
</evidence>
<dbReference type="SUPFAM" id="SSF50985">
    <property type="entry name" value="RCC1/BLIP-II"/>
    <property type="match status" value="4"/>
</dbReference>
<sequence length="1657" mass="168701">MALGCGEPTVVAQADEHLGSKPQSLSSVRVTQALAAGAYHSLFLNKHGEVWAWGQNGAGQLGTGATSSTAQPSLVPGIPPIKALAAGIAHSVALDVSGNVWAWGQNTSGQAGLGSTGGSVLVPTRVAALSDIQAIAANGNYSLALSADGRLWAWGQNTSGQIGTGATSAAVATPVVVPHLPTLRVIAAGINHAMALDADGGVWAWGQNTFGQVGTGATSATVLSPVLVTGIPRATAVAAGSGHSLIVDAQFGNVWGWGQNNFGQVGTGIASTSPVLAPTPVSGVFAVTALVAGHNSSFGIIGNGVAMAWGHNASGQLGNGTTTHSATPVNVAGLSDARALAAGAQHVLAVRPGCPVWAWGNNGQGQLGTGSTTPSTSAAPVSTTLTQTFYFDGDQDGFGDEFLTEQACEPSPGFVQEIDCNDYMSTTYPGAPEVCNGTDDNCDGEVDDGNPSGGESCATGQLGVCATGTTACTEGNVVCQQNQSASEEQCDGLDNDCDGSADDGNPGGLAACTTGAEGVCGAGVTYCTHGAIECAPVQGPSTESCDSLDNDCDGTIDEGVKTTFYRDADGDSFGSPSQTTQACSAPAGYVANASDCDDGNAGTRPGASETCDGVDNNCNGTADEGAKTTFYRDADGDSFGSPSQTTQACSVPGGYVANASDCDDGNAGTRPGASEVCDSVDNNCNGTTDEGVKTTFYRDADGDSFGSPGQTTQACSVPGGYVTNASDCNDGNAGIRPGASEVCDSVDNNCNGTTDEGVKTTFYRDADADSFGNPSQTTQACSVPGGYVTNASDCDDGNAGTRPGASEVCDSVDNNCNGTTDEGVKTTFYRDADSDSFGSPSQTTQACSVPGGYVANASDCNDGNASIRPGASEVCDSVDNNCNGTTDEGVKTTFYRDADADSFGSPSQTTQACAVPGGYVTNASDCDDGNAGTRPGASEVCDGVDNNCDTLVDANPGGFVCAATDLPLVATGASHSIVVRHDGTVRACGRVSDGQLGDGIIPRSLTPVQTRNLTGVVALAAGDAHTVAVRQDGTVWAWGYNTTGWLGDGTSGWRSSPTQVQNLSGVTAVAAGLRHTVARRQDGTVWTWGSNNYGQLGDGTGSGRPTPVQVQNLTGVTMIAAHWNHTLVLRQDGTVWAWGDNYYGQLGDGTTTERPTPVQVHNLSGVTAIAAGWEHNMALKADGTVWAWGDNGDNQLGDGTTIDRLTPIQVPGLSGVTALAAGWRHSMALKADGTVWTWGSNFDGQLGDGTGTSRTTPVRIQGLSDVRAIATGANHSLARRQDGTTWTWGDNAYGQIGDGTTTDRSAPVRVQGVSSIMVLAAGREYSVALRQDGIPWAWGNNVDGQLGDGFTHWRTHFVQAAGLTGVTTVAAGDDHSLALRQDGTVWAWGSNAFSSLGDGTSIDRATPAQIQVPSGLTAITAGRWHSAALRNDGTVWAWGLDETASGWRRTPTQVQGLSGATAIAAGDSHTVVLRQDGTVWAWGDNWYGQLGDGTTTKRSSSVQAQGLYGVKAIAAGSDHTVALRQDGTVWTWGDNVYGQLGDGTTIDHLTPVQVQGLSGVVAIAAGDWHTVALRQDGSLWAWGGNHSSQLGDGTTTSRTTPVKVLGVHGVIALAAHGSHTVVMRPDGTLSTWGANGYGQLCDGTTTSRSTPVHVPVP</sequence>
<dbReference type="PRINTS" id="PR00633">
    <property type="entry name" value="RCCNDNSATION"/>
</dbReference>
<feature type="domain" description="RCC1-like" evidence="2">
    <location>
        <begin position="1364"/>
        <end position="1655"/>
    </location>
</feature>
<dbReference type="InterPro" id="IPR000408">
    <property type="entry name" value="Reg_chr_condens"/>
</dbReference>
<dbReference type="InterPro" id="IPR021655">
    <property type="entry name" value="Put_metal-bd"/>
</dbReference>
<dbReference type="Proteomes" id="UP000315369">
    <property type="component" value="Unassembled WGS sequence"/>
</dbReference>
<name>A0A540WZL7_9BACT</name>
<dbReference type="OrthoDB" id="9758365at2"/>
<protein>
    <recommendedName>
        <fullName evidence="2">RCC1-like domain-containing protein</fullName>
    </recommendedName>
</protein>
<organism evidence="3 4">
    <name type="scientific">Myxococcus llanfairpwllgwyngyllgogerychwyrndrobwllllantysiliogogogochensis</name>
    <dbReference type="NCBI Taxonomy" id="2590453"/>
    <lineage>
        <taxon>Bacteria</taxon>
        <taxon>Pseudomonadati</taxon>
        <taxon>Myxococcota</taxon>
        <taxon>Myxococcia</taxon>
        <taxon>Myxococcales</taxon>
        <taxon>Cystobacterineae</taxon>
        <taxon>Myxococcaceae</taxon>
        <taxon>Myxococcus</taxon>
    </lineage>
</organism>
<dbReference type="InterPro" id="IPR009091">
    <property type="entry name" value="RCC1/BLIP-II"/>
</dbReference>
<gene>
    <name evidence="3" type="ORF">FJV41_19030</name>
</gene>